<evidence type="ECO:0000313" key="2">
    <source>
        <dbReference type="Proteomes" id="UP001162501"/>
    </source>
</evidence>
<reference evidence="1" key="2">
    <citation type="submission" date="2025-03" db="EMBL/GenBank/DDBJ databases">
        <authorList>
            <consortium name="ELIXIR-Norway"/>
            <consortium name="Elixir Norway"/>
        </authorList>
    </citation>
    <scope>NUCLEOTIDE SEQUENCE</scope>
</reference>
<dbReference type="EMBL" id="OX596091">
    <property type="protein sequence ID" value="CAN0551957.1"/>
    <property type="molecule type" value="Genomic_DNA"/>
</dbReference>
<evidence type="ECO:0000313" key="1">
    <source>
        <dbReference type="EMBL" id="CAN0551957.1"/>
    </source>
</evidence>
<reference evidence="1" key="1">
    <citation type="submission" date="2023-05" db="EMBL/GenBank/DDBJ databases">
        <authorList>
            <consortium name="ELIXIR-Norway"/>
        </authorList>
    </citation>
    <scope>NUCLEOTIDE SEQUENCE</scope>
</reference>
<name>A0AC60A372_RANTA</name>
<accession>A0AC60A372</accession>
<dbReference type="Proteomes" id="UP001162501">
    <property type="component" value="Chromosome 7"/>
</dbReference>
<organism evidence="1 2">
    <name type="scientific">Rangifer tarandus platyrhynchus</name>
    <name type="common">Svalbard reindeer</name>
    <dbReference type="NCBI Taxonomy" id="3082113"/>
    <lineage>
        <taxon>Eukaryota</taxon>
        <taxon>Metazoa</taxon>
        <taxon>Chordata</taxon>
        <taxon>Craniata</taxon>
        <taxon>Vertebrata</taxon>
        <taxon>Euteleostomi</taxon>
        <taxon>Mammalia</taxon>
        <taxon>Eutheria</taxon>
        <taxon>Laurasiatheria</taxon>
        <taxon>Artiodactyla</taxon>
        <taxon>Ruminantia</taxon>
        <taxon>Pecora</taxon>
        <taxon>Cervidae</taxon>
        <taxon>Odocoileinae</taxon>
        <taxon>Rangifer</taxon>
    </lineage>
</organism>
<feature type="non-terminal residue" evidence="1">
    <location>
        <position position="63"/>
    </location>
</feature>
<protein>
    <submittedName>
        <fullName evidence="1">Uncharacterized protein</fullName>
    </submittedName>
</protein>
<sequence length="63" mass="6538">MSLFTSLPFLLLIVVTAPCADTETENCENIQKTCPVIACGPPGINGFPGKDGSDDAKGEKGEP</sequence>
<gene>
    <name evidence="1" type="ORF">MRATA1EN22A_LOCUS26328</name>
</gene>
<proteinExistence type="predicted"/>